<reference evidence="5 6" key="1">
    <citation type="submission" date="2014-02" db="EMBL/GenBank/DDBJ databases">
        <title>Comparative genomics and transcriptomics to identify genetic mechanisms underlying the emergence of carbapenem resistant Acinetobacter baumannii (CRAb).</title>
        <authorList>
            <person name="Harris A.D."/>
            <person name="Johnson K.J."/>
            <person name="George J."/>
            <person name="Shefchek K."/>
            <person name="Daugherty S.C."/>
            <person name="Parankush S."/>
            <person name="Sadzewicz L."/>
            <person name="Tallon L."/>
            <person name="Sengamalay N."/>
            <person name="Hazen T.H."/>
            <person name="Rasko D.A."/>
        </authorList>
    </citation>
    <scope>NUCLEOTIDE SEQUENCE [LARGE SCALE GENOMIC DNA]</scope>
    <source>
        <strain evidence="5 6">1295743</strain>
    </source>
</reference>
<dbReference type="InterPro" id="IPR009057">
    <property type="entry name" value="Homeodomain-like_sf"/>
</dbReference>
<dbReference type="AlphaFoldDB" id="A0A009HI65"/>
<protein>
    <submittedName>
        <fullName evidence="5">Bacterial regulatory helix-turn-helix s, AraC family protein</fullName>
    </submittedName>
</protein>
<dbReference type="PROSITE" id="PS01124">
    <property type="entry name" value="HTH_ARAC_FAMILY_2"/>
    <property type="match status" value="1"/>
</dbReference>
<evidence type="ECO:0000256" key="2">
    <source>
        <dbReference type="ARBA" id="ARBA00023125"/>
    </source>
</evidence>
<organism evidence="5 6">
    <name type="scientific">Acinetobacter baumannii (strain 1295743)</name>
    <dbReference type="NCBI Taxonomy" id="1310613"/>
    <lineage>
        <taxon>Bacteria</taxon>
        <taxon>Pseudomonadati</taxon>
        <taxon>Pseudomonadota</taxon>
        <taxon>Gammaproteobacteria</taxon>
        <taxon>Moraxellales</taxon>
        <taxon>Moraxellaceae</taxon>
        <taxon>Acinetobacter</taxon>
        <taxon>Acinetobacter calcoaceticus/baumannii complex</taxon>
    </lineage>
</organism>
<dbReference type="PRINTS" id="PR00032">
    <property type="entry name" value="HTHARAC"/>
</dbReference>
<gene>
    <name evidence="5" type="ORF">J512_3651</name>
</gene>
<keyword evidence="3" id="KW-0804">Transcription</keyword>
<keyword evidence="1" id="KW-0805">Transcription regulation</keyword>
<proteinExistence type="predicted"/>
<dbReference type="PANTHER" id="PTHR47894">
    <property type="entry name" value="HTH-TYPE TRANSCRIPTIONAL REGULATOR GADX"/>
    <property type="match status" value="1"/>
</dbReference>
<feature type="domain" description="HTH araC/xylS-type" evidence="4">
    <location>
        <begin position="244"/>
        <end position="342"/>
    </location>
</feature>
<dbReference type="RefSeq" id="WP_032051706.1">
    <property type="nucleotide sequence ID" value="NZ_JEWH01000068.1"/>
</dbReference>
<keyword evidence="2" id="KW-0238">DNA-binding</keyword>
<evidence type="ECO:0000256" key="1">
    <source>
        <dbReference type="ARBA" id="ARBA00023015"/>
    </source>
</evidence>
<evidence type="ECO:0000313" key="6">
    <source>
        <dbReference type="Proteomes" id="UP000020595"/>
    </source>
</evidence>
<dbReference type="InterPro" id="IPR020449">
    <property type="entry name" value="Tscrpt_reg_AraC-type_HTH"/>
</dbReference>
<dbReference type="GO" id="GO:0005829">
    <property type="term" value="C:cytosol"/>
    <property type="evidence" value="ECO:0007669"/>
    <property type="project" value="TreeGrafter"/>
</dbReference>
<dbReference type="EMBL" id="JEWH01000068">
    <property type="protein sequence ID" value="EXB03887.1"/>
    <property type="molecule type" value="Genomic_DNA"/>
</dbReference>
<dbReference type="PATRIC" id="fig|1310613.3.peg.3493"/>
<dbReference type="GO" id="GO:0000976">
    <property type="term" value="F:transcription cis-regulatory region binding"/>
    <property type="evidence" value="ECO:0007669"/>
    <property type="project" value="TreeGrafter"/>
</dbReference>
<comment type="caution">
    <text evidence="5">The sequence shown here is derived from an EMBL/GenBank/DDBJ whole genome shotgun (WGS) entry which is preliminary data.</text>
</comment>
<dbReference type="PANTHER" id="PTHR47894:SF1">
    <property type="entry name" value="HTH-TYPE TRANSCRIPTIONAL REGULATOR VQSM"/>
    <property type="match status" value="1"/>
</dbReference>
<sequence length="344" mass="39645">MARSLATISPNTQIGVYSCVTLSLFRIVESLGVDPKLLETCFQDRENLSKPYAKISLNEFISAVEKTVEITGYDNFSIMYGSKCDIESLGLLGYIFINSKNLKHALESTCKYFLFFQEYTTIKLEKHGEYYVVSYKVDDSYLKNQRYDAEITLAIICNLIRKVTYSNWQPALIEFENSEPAFIGDHLAFFKCTINFNAQKNSIYIPKKDIDTKILGADPNLFEILTYTLENIGYKYNDNEKFIDFIVMHIKLCMETKFPHIEDIAKLTGIPTWTLKRRLSSYNTSFSVLLEKTQKELSPPYLLDANLSISEVAYKLGYSDISSFSKAFQRWYGISPKQWISQQP</sequence>
<dbReference type="Pfam" id="PF12833">
    <property type="entry name" value="HTH_18"/>
    <property type="match status" value="1"/>
</dbReference>
<name>A0A009HI65_ACIB9</name>
<dbReference type="Pfam" id="PF12625">
    <property type="entry name" value="Arabinose_bd"/>
    <property type="match status" value="1"/>
</dbReference>
<evidence type="ECO:0000256" key="3">
    <source>
        <dbReference type="ARBA" id="ARBA00023163"/>
    </source>
</evidence>
<dbReference type="SUPFAM" id="SSF46689">
    <property type="entry name" value="Homeodomain-like"/>
    <property type="match status" value="1"/>
</dbReference>
<dbReference type="PROSITE" id="PS51257">
    <property type="entry name" value="PROKAR_LIPOPROTEIN"/>
    <property type="match status" value="1"/>
</dbReference>
<dbReference type="Gene3D" id="1.10.10.60">
    <property type="entry name" value="Homeodomain-like"/>
    <property type="match status" value="1"/>
</dbReference>
<dbReference type="InterPro" id="IPR032687">
    <property type="entry name" value="AraC-type_N"/>
</dbReference>
<dbReference type="Proteomes" id="UP000020595">
    <property type="component" value="Unassembled WGS sequence"/>
</dbReference>
<evidence type="ECO:0000313" key="5">
    <source>
        <dbReference type="EMBL" id="EXB03887.1"/>
    </source>
</evidence>
<dbReference type="SMART" id="SM00342">
    <property type="entry name" value="HTH_ARAC"/>
    <property type="match status" value="1"/>
</dbReference>
<evidence type="ECO:0000259" key="4">
    <source>
        <dbReference type="PROSITE" id="PS01124"/>
    </source>
</evidence>
<accession>A0A009HI65</accession>
<dbReference type="GO" id="GO:0003700">
    <property type="term" value="F:DNA-binding transcription factor activity"/>
    <property type="evidence" value="ECO:0007669"/>
    <property type="project" value="InterPro"/>
</dbReference>
<dbReference type="InterPro" id="IPR018060">
    <property type="entry name" value="HTH_AraC"/>
</dbReference>